<dbReference type="InterPro" id="IPR036236">
    <property type="entry name" value="Znf_C2H2_sf"/>
</dbReference>
<evidence type="ECO:0000313" key="3">
    <source>
        <dbReference type="Proteomes" id="UP000694918"/>
    </source>
</evidence>
<feature type="region of interest" description="Disordered" evidence="1">
    <location>
        <begin position="500"/>
        <end position="544"/>
    </location>
</feature>
<dbReference type="Proteomes" id="UP000694918">
    <property type="component" value="Unplaced"/>
</dbReference>
<evidence type="ECO:0000259" key="2">
    <source>
        <dbReference type="PROSITE" id="PS00028"/>
    </source>
</evidence>
<accession>A0AAJ6UAP5</accession>
<feature type="compositionally biased region" description="Polar residues" evidence="1">
    <location>
        <begin position="520"/>
        <end position="534"/>
    </location>
</feature>
<dbReference type="KEGG" id="peu:105126279"/>
<evidence type="ECO:0000256" key="1">
    <source>
        <dbReference type="SAM" id="MobiDB-lite"/>
    </source>
</evidence>
<feature type="region of interest" description="Disordered" evidence="1">
    <location>
        <begin position="44"/>
        <end position="92"/>
    </location>
</feature>
<proteinExistence type="predicted"/>
<reference evidence="4" key="1">
    <citation type="submission" date="2025-08" db="UniProtKB">
        <authorList>
            <consortium name="RefSeq"/>
        </authorList>
    </citation>
    <scope>IDENTIFICATION</scope>
</reference>
<protein>
    <submittedName>
        <fullName evidence="4">Uncharacterized protein LOC105126279</fullName>
    </submittedName>
</protein>
<evidence type="ECO:0000313" key="4">
    <source>
        <dbReference type="RefSeq" id="XP_011025400.1"/>
    </source>
</evidence>
<keyword evidence="3" id="KW-1185">Reference proteome</keyword>
<dbReference type="PROSITE" id="PS00028">
    <property type="entry name" value="ZINC_FINGER_C2H2_1"/>
    <property type="match status" value="1"/>
</dbReference>
<sequence length="544" mass="59608">MNSSTHRNPRSHLSSREVGTKAKNKSIASNAVTVTEVVKTTQVVSSRPKPNLLVGHAGLPDLNDSELEDGADRTLDPGQPGQAGPSRQATANGGGEALIEVEIQWEIFLSPPLMASNNFNVSSSSIVHENSLVLSLNSNLAQDHVDGHGRIIPQSLAPTIAVQPNNLFVPQRAGLGQIAMGQRLSEVRRNHVSSLSVRIHTIIEYLPTEQNQIEALPLHPTSDYTVTEIPRTTQFLPPASPRELIVAPNHNNVHLQSLNPNGGFRIQGQPNFQNHNLTMSNQVNQHNAYLPYSPPNRQMINFMNLDHLNHSHGNNDGVVLNPEPLSVYAPPGISWARNPNLNLGQNQNLETSQFDIDQVRINPRDEARNIPDNQSSTSSEDEEEMGLDDGVTHSLPHQKYGPYICPRCKKICETSQTFAAHMLTHYRVENKEQRKRRLAAKNKKKNLHQIHSRGNGLTISPLGTENLQEVHSRGIGLTISPVGTKSKVPLKVYVRRKKAAGGKAEMATSKRVVEDKAQKGQGNTVLDEASSSSPVGLVNKGVPM</sequence>
<dbReference type="RefSeq" id="XP_011025400.1">
    <property type="nucleotide sequence ID" value="XM_011027098.1"/>
</dbReference>
<name>A0AAJ6UAP5_POPEU</name>
<dbReference type="AlphaFoldDB" id="A0AAJ6UAP5"/>
<dbReference type="InterPro" id="IPR013087">
    <property type="entry name" value="Znf_C2H2_type"/>
</dbReference>
<feature type="region of interest" description="Disordered" evidence="1">
    <location>
        <begin position="361"/>
        <end position="394"/>
    </location>
</feature>
<dbReference type="SUPFAM" id="SSF57667">
    <property type="entry name" value="beta-beta-alpha zinc fingers"/>
    <property type="match status" value="1"/>
</dbReference>
<dbReference type="GeneID" id="105126279"/>
<gene>
    <name evidence="4" type="primary">LOC105126279</name>
</gene>
<organism evidence="3 4">
    <name type="scientific">Populus euphratica</name>
    <name type="common">Euphrates poplar</name>
    <dbReference type="NCBI Taxonomy" id="75702"/>
    <lineage>
        <taxon>Eukaryota</taxon>
        <taxon>Viridiplantae</taxon>
        <taxon>Streptophyta</taxon>
        <taxon>Embryophyta</taxon>
        <taxon>Tracheophyta</taxon>
        <taxon>Spermatophyta</taxon>
        <taxon>Magnoliopsida</taxon>
        <taxon>eudicotyledons</taxon>
        <taxon>Gunneridae</taxon>
        <taxon>Pentapetalae</taxon>
        <taxon>rosids</taxon>
        <taxon>fabids</taxon>
        <taxon>Malpighiales</taxon>
        <taxon>Salicaceae</taxon>
        <taxon>Saliceae</taxon>
        <taxon>Populus</taxon>
    </lineage>
</organism>
<feature type="region of interest" description="Disordered" evidence="1">
    <location>
        <begin position="1"/>
        <end position="29"/>
    </location>
</feature>
<feature type="domain" description="C2H2-type" evidence="2">
    <location>
        <begin position="405"/>
        <end position="425"/>
    </location>
</feature>